<dbReference type="Proteomes" id="UP000438914">
    <property type="component" value="Unassembled WGS sequence"/>
</dbReference>
<feature type="transmembrane region" description="Helical" evidence="6">
    <location>
        <begin position="90"/>
        <end position="113"/>
    </location>
</feature>
<feature type="transmembrane region" description="Helical" evidence="6">
    <location>
        <begin position="187"/>
        <end position="209"/>
    </location>
</feature>
<keyword evidence="8" id="KW-1185">Reference proteome</keyword>
<evidence type="ECO:0000313" key="7">
    <source>
        <dbReference type="EMBL" id="MST85511.1"/>
    </source>
</evidence>
<feature type="transmembrane region" description="Helical" evidence="6">
    <location>
        <begin position="6"/>
        <end position="22"/>
    </location>
</feature>
<evidence type="ECO:0000313" key="8">
    <source>
        <dbReference type="Proteomes" id="UP000438914"/>
    </source>
</evidence>
<comment type="similarity">
    <text evidence="2">Belongs to the UPF0014 family.</text>
</comment>
<evidence type="ECO:0000256" key="5">
    <source>
        <dbReference type="ARBA" id="ARBA00023136"/>
    </source>
</evidence>
<evidence type="ECO:0000256" key="4">
    <source>
        <dbReference type="ARBA" id="ARBA00022989"/>
    </source>
</evidence>
<accession>A0A7K0KHU9</accession>
<evidence type="ECO:0000256" key="6">
    <source>
        <dbReference type="SAM" id="Phobius"/>
    </source>
</evidence>
<dbReference type="Pfam" id="PF03649">
    <property type="entry name" value="UPF0014"/>
    <property type="match status" value="1"/>
</dbReference>
<dbReference type="EMBL" id="VUNG01000040">
    <property type="protein sequence ID" value="MST85511.1"/>
    <property type="molecule type" value="Genomic_DNA"/>
</dbReference>
<proteinExistence type="inferred from homology"/>
<gene>
    <name evidence="7" type="ORF">FYJ73_12685</name>
</gene>
<feature type="transmembrane region" description="Helical" evidence="6">
    <location>
        <begin position="221"/>
        <end position="242"/>
    </location>
</feature>
<feature type="transmembrane region" description="Helical" evidence="6">
    <location>
        <begin position="61"/>
        <end position="83"/>
    </location>
</feature>
<dbReference type="PANTHER" id="PTHR30028:SF0">
    <property type="entry name" value="PROTEIN ALUMINUM SENSITIVE 3"/>
    <property type="match status" value="1"/>
</dbReference>
<protein>
    <submittedName>
        <fullName evidence="7">ABC transporter permease</fullName>
    </submittedName>
</protein>
<dbReference type="GO" id="GO:0005886">
    <property type="term" value="C:plasma membrane"/>
    <property type="evidence" value="ECO:0007669"/>
    <property type="project" value="TreeGrafter"/>
</dbReference>
<comment type="caution">
    <text evidence="7">The sequence shown here is derived from an EMBL/GenBank/DDBJ whole genome shotgun (WGS) entry which is preliminary data.</text>
</comment>
<keyword evidence="5 6" id="KW-0472">Membrane</keyword>
<reference evidence="7 8" key="1">
    <citation type="submission" date="2019-08" db="EMBL/GenBank/DDBJ databases">
        <title>In-depth cultivation of the pig gut microbiome towards novel bacterial diversity and tailored functional studies.</title>
        <authorList>
            <person name="Wylensek D."/>
            <person name="Hitch T.C.A."/>
            <person name="Clavel T."/>
        </authorList>
    </citation>
    <scope>NUCLEOTIDE SEQUENCE [LARGE SCALE GENOMIC DNA]</scope>
    <source>
        <strain evidence="7 8">LKV-178-WT-2A</strain>
    </source>
</reference>
<dbReference type="RefSeq" id="WP_154535099.1">
    <property type="nucleotide sequence ID" value="NZ_VUNG01000040.1"/>
</dbReference>
<feature type="transmembrane region" description="Helical" evidence="6">
    <location>
        <begin position="125"/>
        <end position="144"/>
    </location>
</feature>
<sequence length="257" mass="28966">MSLQFFGELLFCILLLVIPFVLDNILKLNLSDRLLRGSISLLVLIGICGAILDFVMWQNHLWLTILAAFIVVAVTCIWALLHFCLKLRRLLIPSLTGLLVVMLFLAPLSAILVTPLPQSFSPQNFLPIVCLLSGSISFNMIRGIRQYYVGLKNHAALYNYLLGNGCTHRQAVAFFFHRSLQSTSLWVLRRISTTMLTASPLLLLALIWAGVPVMKAAVLNFMFFFAVLSGSMSSLFISLWFARRYTFDEYSRLQPVS</sequence>
<evidence type="ECO:0000256" key="2">
    <source>
        <dbReference type="ARBA" id="ARBA00005268"/>
    </source>
</evidence>
<name>A0A7K0KHU9_9BACT</name>
<evidence type="ECO:0000256" key="1">
    <source>
        <dbReference type="ARBA" id="ARBA00004141"/>
    </source>
</evidence>
<feature type="transmembrane region" description="Helical" evidence="6">
    <location>
        <begin position="34"/>
        <end position="55"/>
    </location>
</feature>
<comment type="subcellular location">
    <subcellularLocation>
        <location evidence="1">Membrane</location>
        <topology evidence="1">Multi-pass membrane protein</topology>
    </subcellularLocation>
</comment>
<evidence type="ECO:0000256" key="3">
    <source>
        <dbReference type="ARBA" id="ARBA00022692"/>
    </source>
</evidence>
<dbReference type="InterPro" id="IPR005226">
    <property type="entry name" value="UPF0014_fam"/>
</dbReference>
<keyword evidence="3 6" id="KW-0812">Transmembrane</keyword>
<dbReference type="AlphaFoldDB" id="A0A7K0KHU9"/>
<dbReference type="PANTHER" id="PTHR30028">
    <property type="entry name" value="UPF0014 INNER MEMBRANE PROTEIN YBBM-RELATED"/>
    <property type="match status" value="1"/>
</dbReference>
<organism evidence="7 8">
    <name type="scientific">Hallella mizrahii</name>
    <dbReference type="NCBI Taxonomy" id="2606637"/>
    <lineage>
        <taxon>Bacteria</taxon>
        <taxon>Pseudomonadati</taxon>
        <taxon>Bacteroidota</taxon>
        <taxon>Bacteroidia</taxon>
        <taxon>Bacteroidales</taxon>
        <taxon>Prevotellaceae</taxon>
        <taxon>Hallella</taxon>
    </lineage>
</organism>
<keyword evidence="4 6" id="KW-1133">Transmembrane helix</keyword>